<dbReference type="UniPathway" id="UPA00077">
    <property type="reaction ID" value="UER00154"/>
</dbReference>
<name>A0A0D7EHZ1_RHOPL</name>
<dbReference type="RefSeq" id="WP_044413930.1">
    <property type="nucleotide sequence ID" value="NZ_JXXE01000356.1"/>
</dbReference>
<dbReference type="NCBIfam" id="TIGR00526">
    <property type="entry name" value="folB_dom"/>
    <property type="match status" value="1"/>
</dbReference>
<dbReference type="InterPro" id="IPR006157">
    <property type="entry name" value="FolB_dom"/>
</dbReference>
<dbReference type="PATRIC" id="fig|1076.23.peg.3826"/>
<keyword evidence="4 6" id="KW-0289">Folate biosynthesis</keyword>
<evidence type="ECO:0000259" key="7">
    <source>
        <dbReference type="SMART" id="SM00905"/>
    </source>
</evidence>
<dbReference type="Pfam" id="PF02152">
    <property type="entry name" value="FolB"/>
    <property type="match status" value="1"/>
</dbReference>
<dbReference type="InterPro" id="IPR043133">
    <property type="entry name" value="GTP-CH-I_C/QueF"/>
</dbReference>
<comment type="similarity">
    <text evidence="3 6">Belongs to the DHNA family.</text>
</comment>
<feature type="domain" description="Dihydroneopterin aldolase/epimerase" evidence="7">
    <location>
        <begin position="5"/>
        <end position="118"/>
    </location>
</feature>
<evidence type="ECO:0000256" key="4">
    <source>
        <dbReference type="ARBA" id="ARBA00022909"/>
    </source>
</evidence>
<comment type="pathway">
    <text evidence="2 6">Cofactor biosynthesis; tetrahydrofolate biosynthesis; 2-amino-4-hydroxy-6-hydroxymethyl-7,8-dihydropteridine diphosphate from 7,8-dihydroneopterin triphosphate: step 3/4.</text>
</comment>
<dbReference type="Proteomes" id="UP000032515">
    <property type="component" value="Unassembled WGS sequence"/>
</dbReference>
<dbReference type="AlphaFoldDB" id="A0A0D7EHZ1"/>
<keyword evidence="5 6" id="KW-0456">Lyase</keyword>
<accession>A0A0D7EHZ1</accession>
<comment type="caution">
    <text evidence="8">The sequence shown here is derived from an EMBL/GenBank/DDBJ whole genome shotgun (WGS) entry which is preliminary data.</text>
</comment>
<evidence type="ECO:0000256" key="6">
    <source>
        <dbReference type="RuleBase" id="RU362079"/>
    </source>
</evidence>
<comment type="catalytic activity">
    <reaction evidence="1 6">
        <text>7,8-dihydroneopterin = 6-hydroxymethyl-7,8-dihydropterin + glycolaldehyde</text>
        <dbReference type="Rhea" id="RHEA:10540"/>
        <dbReference type="ChEBI" id="CHEBI:17001"/>
        <dbReference type="ChEBI" id="CHEBI:17071"/>
        <dbReference type="ChEBI" id="CHEBI:44841"/>
        <dbReference type="EC" id="4.1.2.25"/>
    </reaction>
</comment>
<dbReference type="GO" id="GO:0004150">
    <property type="term" value="F:dihydroneopterin aldolase activity"/>
    <property type="evidence" value="ECO:0007669"/>
    <property type="project" value="UniProtKB-UniRule"/>
</dbReference>
<comment type="function">
    <text evidence="6">Catalyzes the conversion of 7,8-dihydroneopterin to 6-hydroxymethyl-7,8-dihydropterin.</text>
</comment>
<dbReference type="GO" id="GO:0046656">
    <property type="term" value="P:folic acid biosynthetic process"/>
    <property type="evidence" value="ECO:0007669"/>
    <property type="project" value="UniProtKB-UniRule"/>
</dbReference>
<dbReference type="CDD" id="cd00534">
    <property type="entry name" value="DHNA_DHNTPE"/>
    <property type="match status" value="1"/>
</dbReference>
<proteinExistence type="inferred from homology"/>
<dbReference type="PANTHER" id="PTHR42844">
    <property type="entry name" value="DIHYDRONEOPTERIN ALDOLASE 1-RELATED"/>
    <property type="match status" value="1"/>
</dbReference>
<reference evidence="8 9" key="1">
    <citation type="submission" date="2014-11" db="EMBL/GenBank/DDBJ databases">
        <title>Genomics and ecophysiology of heterotrophic nitrogen fixing bacteria isolated from estuarine surface water.</title>
        <authorList>
            <person name="Bentzon-Tilia M."/>
            <person name="Severin I."/>
            <person name="Hansen L.H."/>
            <person name="Riemann L."/>
        </authorList>
    </citation>
    <scope>NUCLEOTIDE SEQUENCE [LARGE SCALE GENOMIC DNA]</scope>
    <source>
        <strain evidence="8 9">BAL398</strain>
    </source>
</reference>
<dbReference type="SUPFAM" id="SSF55620">
    <property type="entry name" value="Tetrahydrobiopterin biosynthesis enzymes-like"/>
    <property type="match status" value="1"/>
</dbReference>
<organism evidence="8 9">
    <name type="scientific">Rhodopseudomonas palustris</name>
    <dbReference type="NCBI Taxonomy" id="1076"/>
    <lineage>
        <taxon>Bacteria</taxon>
        <taxon>Pseudomonadati</taxon>
        <taxon>Pseudomonadota</taxon>
        <taxon>Alphaproteobacteria</taxon>
        <taxon>Hyphomicrobiales</taxon>
        <taxon>Nitrobacteraceae</taxon>
        <taxon>Rhodopseudomonas</taxon>
    </lineage>
</organism>
<dbReference type="EMBL" id="JXXE01000356">
    <property type="protein sequence ID" value="KIZ40449.1"/>
    <property type="molecule type" value="Genomic_DNA"/>
</dbReference>
<evidence type="ECO:0000313" key="8">
    <source>
        <dbReference type="EMBL" id="KIZ40449.1"/>
    </source>
</evidence>
<sequence length="126" mass="13676">MNDTIFIKGLVIHARHGVMEHETEVGQRFVIDLELTVDLAESSRTDRLADTVSYSNVVASATAAFKDANYRLLERAAGAVADAILVAFPRIDAVKVTVHKPHAPIAAIFDDVGVILSRSREQPSHG</sequence>
<evidence type="ECO:0000256" key="5">
    <source>
        <dbReference type="ARBA" id="ARBA00023239"/>
    </source>
</evidence>
<dbReference type="GO" id="GO:0005737">
    <property type="term" value="C:cytoplasm"/>
    <property type="evidence" value="ECO:0007669"/>
    <property type="project" value="TreeGrafter"/>
</dbReference>
<dbReference type="Gene3D" id="3.30.1130.10">
    <property type="match status" value="1"/>
</dbReference>
<dbReference type="InterPro" id="IPR006156">
    <property type="entry name" value="Dihydroneopterin_aldolase"/>
</dbReference>
<dbReference type="EC" id="4.1.2.25" evidence="6"/>
<evidence type="ECO:0000256" key="1">
    <source>
        <dbReference type="ARBA" id="ARBA00001353"/>
    </source>
</evidence>
<dbReference type="OrthoDB" id="9808041at2"/>
<dbReference type="NCBIfam" id="TIGR00525">
    <property type="entry name" value="folB"/>
    <property type="match status" value="1"/>
</dbReference>
<gene>
    <name evidence="8" type="ORF">OO17_17715</name>
</gene>
<evidence type="ECO:0000256" key="3">
    <source>
        <dbReference type="ARBA" id="ARBA00005708"/>
    </source>
</evidence>
<dbReference type="STRING" id="1421013.GCA_000504425_01828"/>
<protein>
    <recommendedName>
        <fullName evidence="6">7,8-dihydroneopterin aldolase</fullName>
        <ecNumber evidence="6">4.1.2.25</ecNumber>
    </recommendedName>
</protein>
<evidence type="ECO:0000256" key="2">
    <source>
        <dbReference type="ARBA" id="ARBA00005013"/>
    </source>
</evidence>
<dbReference type="FunFam" id="3.30.1130.10:FF:000003">
    <property type="entry name" value="7,8-dihydroneopterin aldolase"/>
    <property type="match status" value="1"/>
</dbReference>
<dbReference type="GO" id="GO:0046654">
    <property type="term" value="P:tetrahydrofolate biosynthetic process"/>
    <property type="evidence" value="ECO:0007669"/>
    <property type="project" value="UniProtKB-UniRule"/>
</dbReference>
<dbReference type="SMART" id="SM00905">
    <property type="entry name" value="FolB"/>
    <property type="match status" value="1"/>
</dbReference>
<evidence type="ECO:0000313" key="9">
    <source>
        <dbReference type="Proteomes" id="UP000032515"/>
    </source>
</evidence>
<dbReference type="PANTHER" id="PTHR42844:SF1">
    <property type="entry name" value="DIHYDRONEOPTERIN ALDOLASE 1-RELATED"/>
    <property type="match status" value="1"/>
</dbReference>